<feature type="transmembrane region" description="Helical" evidence="1">
    <location>
        <begin position="7"/>
        <end position="26"/>
    </location>
</feature>
<dbReference type="EMBL" id="CP002205">
    <property type="protein sequence ID" value="ADN08214.1"/>
    <property type="molecule type" value="Genomic_DNA"/>
</dbReference>
<keyword evidence="1" id="KW-1133">Transmembrane helix</keyword>
<dbReference type="HOGENOM" id="CLU_2095614_0_0_7"/>
<name>E0UTB1_SULAO</name>
<dbReference type="AlphaFoldDB" id="E0UTB1"/>
<dbReference type="KEGG" id="sua:Saut_0165"/>
<keyword evidence="1" id="KW-0812">Transmembrane</keyword>
<proteinExistence type="predicted"/>
<keyword evidence="1" id="KW-0472">Membrane</keyword>
<sequence length="116" mass="13171">MLEYLNYGGLGIFVFIAIIMIIMGHMEKRTPVGSYIFLLTSISAFLFMANNEYTTALQNINDFKNQNATLKCVSGGGLYTSADTYRVSLNDGWSLDKNYFIKESFMVDADKCEKFR</sequence>
<evidence type="ECO:0000313" key="2">
    <source>
        <dbReference type="EMBL" id="ADN08214.1"/>
    </source>
</evidence>
<dbReference type="RefSeq" id="WP_013325970.1">
    <property type="nucleotide sequence ID" value="NC_014506.1"/>
</dbReference>
<evidence type="ECO:0000313" key="3">
    <source>
        <dbReference type="Proteomes" id="UP000007803"/>
    </source>
</evidence>
<dbReference type="OrthoDB" id="5336725at2"/>
<reference evidence="3" key="1">
    <citation type="journal article" date="2010" name="Stand. Genomic Sci.">
        <title>Complete genome sequence of Sulfurimonas autotrophica type strain (OK10).</title>
        <authorList>
            <person name="Sikorski J."/>
            <person name="Munk C."/>
            <person name="Lapidus A."/>
            <person name="Djao O."/>
            <person name="Lucas S."/>
            <person name="Glavina Del Rio T."/>
            <person name="Nolan M."/>
            <person name="Tice H."/>
            <person name="Han C."/>
            <person name="Cheng J."/>
            <person name="Tapia R."/>
            <person name="Goodwin L."/>
            <person name="Pitluck S."/>
            <person name="Liolios K."/>
            <person name="Ivanova N."/>
            <person name="Mavromatis K."/>
            <person name="Mikhailova N."/>
            <person name="Pati A."/>
            <person name="Sims D."/>
            <person name="Meincke L."/>
            <person name="Brettin T."/>
            <person name="Detter J."/>
            <person name="Chen A."/>
            <person name="Palaniappan K."/>
            <person name="Land M."/>
            <person name="Hauser L."/>
            <person name="Chang Y."/>
            <person name="Jeffries C."/>
            <person name="Rohde M."/>
            <person name="Lang E."/>
            <person name="Spring S."/>
            <person name="Goker M."/>
            <person name="Woyke T."/>
            <person name="Bristow J."/>
            <person name="Eisen J."/>
            <person name="Markowitz V."/>
            <person name="Hugenholtz P."/>
            <person name="Kyrpides N."/>
            <person name="Klenk H."/>
        </authorList>
    </citation>
    <scope>NUCLEOTIDE SEQUENCE [LARGE SCALE GENOMIC DNA]</scope>
    <source>
        <strain evidence="3">ATCC BAA-671 / DSM 16294 / JCM 11897 / OK10</strain>
    </source>
</reference>
<organism evidence="2 3">
    <name type="scientific">Sulfurimonas autotrophica (strain ATCC BAA-671 / DSM 16294 / JCM 11897 / OK10)</name>
    <dbReference type="NCBI Taxonomy" id="563040"/>
    <lineage>
        <taxon>Bacteria</taxon>
        <taxon>Pseudomonadati</taxon>
        <taxon>Campylobacterota</taxon>
        <taxon>Epsilonproteobacteria</taxon>
        <taxon>Campylobacterales</taxon>
        <taxon>Sulfurimonadaceae</taxon>
        <taxon>Sulfurimonas</taxon>
    </lineage>
</organism>
<evidence type="ECO:0000256" key="1">
    <source>
        <dbReference type="SAM" id="Phobius"/>
    </source>
</evidence>
<feature type="transmembrane region" description="Helical" evidence="1">
    <location>
        <begin position="32"/>
        <end position="49"/>
    </location>
</feature>
<keyword evidence="3" id="KW-1185">Reference proteome</keyword>
<evidence type="ECO:0008006" key="4">
    <source>
        <dbReference type="Google" id="ProtNLM"/>
    </source>
</evidence>
<accession>E0UTB1</accession>
<protein>
    <recommendedName>
        <fullName evidence="4">Integral membrane protein</fullName>
    </recommendedName>
</protein>
<dbReference type="STRING" id="563040.Saut_0165"/>
<dbReference type="Proteomes" id="UP000007803">
    <property type="component" value="Chromosome"/>
</dbReference>
<gene>
    <name evidence="2" type="ordered locus">Saut_0165</name>
</gene>